<accession>A0ABU2Z206</accession>
<organism evidence="1 2">
    <name type="scientific">Streptomyces gottesmaniae</name>
    <dbReference type="NCBI Taxonomy" id="3075518"/>
    <lineage>
        <taxon>Bacteria</taxon>
        <taxon>Bacillati</taxon>
        <taxon>Actinomycetota</taxon>
        <taxon>Actinomycetes</taxon>
        <taxon>Kitasatosporales</taxon>
        <taxon>Streptomycetaceae</taxon>
        <taxon>Streptomyces</taxon>
    </lineage>
</organism>
<reference evidence="1" key="1">
    <citation type="submission" date="2024-05" db="EMBL/GenBank/DDBJ databases">
        <title>30 novel species of actinomycetes from the DSMZ collection.</title>
        <authorList>
            <person name="Nouioui I."/>
        </authorList>
    </citation>
    <scope>NUCLEOTIDE SEQUENCE</scope>
    <source>
        <strain evidence="1">DSM 3412</strain>
    </source>
</reference>
<comment type="caution">
    <text evidence="1">The sequence shown here is derived from an EMBL/GenBank/DDBJ whole genome shotgun (WGS) entry which is preliminary data.</text>
</comment>
<gene>
    <name evidence="1" type="ORF">RM704_23255</name>
</gene>
<dbReference type="RefSeq" id="WP_311591132.1">
    <property type="nucleotide sequence ID" value="NZ_JAVRFJ010000020.1"/>
</dbReference>
<dbReference type="EMBL" id="JAVRFJ010000020">
    <property type="protein sequence ID" value="MDT0570345.1"/>
    <property type="molecule type" value="Genomic_DNA"/>
</dbReference>
<sequence length="267" mass="29249">MLLALTRDRSGRTWRLADTCAACAAATSHTAVVPDTLVNSPRPLPSACAPPQPLVGLWAESDQRLRVREMLTYLGAALPRFTSPAARLLGLQCALRTNSHGHVRLPTGLLRGMRLGGHRELWQELAHAGWLEPPAVRPVPVQVRLLDAAVLDQGPGRRARCRATHWALRPAPLALPAAPPALRLTALVLAAHTSVDAEHSADMDVLARLCGHNPQQTGELLDRLVTTRTLEAWHHNRETDEVLWHLPQPRGRARPAVRPGRHQAPRC</sequence>
<evidence type="ECO:0000313" key="1">
    <source>
        <dbReference type="EMBL" id="MDT0570345.1"/>
    </source>
</evidence>
<dbReference type="Proteomes" id="UP001180737">
    <property type="component" value="Unassembled WGS sequence"/>
</dbReference>
<proteinExistence type="predicted"/>
<keyword evidence="2" id="KW-1185">Reference proteome</keyword>
<protein>
    <submittedName>
        <fullName evidence="1">Uncharacterized protein</fullName>
    </submittedName>
</protein>
<name>A0ABU2Z206_9ACTN</name>
<evidence type="ECO:0000313" key="2">
    <source>
        <dbReference type="Proteomes" id="UP001180737"/>
    </source>
</evidence>